<evidence type="ECO:0000313" key="1">
    <source>
        <dbReference type="EMBL" id="KAJ9485873.1"/>
    </source>
</evidence>
<gene>
    <name evidence="1" type="ORF">VN97_g7476</name>
</gene>
<dbReference type="AlphaFoldDB" id="A0AAI9TEX6"/>
<sequence>MSEQGATLLPQVLREPCDVSGSCCGRYLISQAVMLEISSSLEICRNQPFFSLSLSLWHPIASLYMNPGLVPGS</sequence>
<dbReference type="EMBL" id="LACB01000241">
    <property type="protein sequence ID" value="KAJ9485873.1"/>
    <property type="molecule type" value="Genomic_DNA"/>
</dbReference>
<organism evidence="1 2">
    <name type="scientific">Penicillium thymicola</name>
    <dbReference type="NCBI Taxonomy" id="293382"/>
    <lineage>
        <taxon>Eukaryota</taxon>
        <taxon>Fungi</taxon>
        <taxon>Dikarya</taxon>
        <taxon>Ascomycota</taxon>
        <taxon>Pezizomycotina</taxon>
        <taxon>Eurotiomycetes</taxon>
        <taxon>Eurotiomycetidae</taxon>
        <taxon>Eurotiales</taxon>
        <taxon>Aspergillaceae</taxon>
        <taxon>Penicillium</taxon>
    </lineage>
</organism>
<comment type="caution">
    <text evidence="1">The sequence shown here is derived from an EMBL/GenBank/DDBJ whole genome shotgun (WGS) entry which is preliminary data.</text>
</comment>
<accession>A0AAI9TEX6</accession>
<name>A0AAI9TEX6_PENTH</name>
<proteinExistence type="predicted"/>
<dbReference type="Proteomes" id="UP001227192">
    <property type="component" value="Unassembled WGS sequence"/>
</dbReference>
<evidence type="ECO:0000313" key="2">
    <source>
        <dbReference type="Proteomes" id="UP001227192"/>
    </source>
</evidence>
<protein>
    <submittedName>
        <fullName evidence="1">Uncharacterized protein</fullName>
    </submittedName>
</protein>
<reference evidence="1" key="1">
    <citation type="submission" date="2015-06" db="EMBL/GenBank/DDBJ databases">
        <authorList>
            <person name="Nguyen H."/>
        </authorList>
    </citation>
    <scope>NUCLEOTIDE SEQUENCE</scope>
    <source>
        <strain evidence="1">DAOM 180753</strain>
    </source>
</reference>
<keyword evidence="2" id="KW-1185">Reference proteome</keyword>
<reference evidence="1" key="2">
    <citation type="journal article" date="2016" name="Fungal Biol.">
        <title>Ochratoxin A production by Penicillium thymicola.</title>
        <authorList>
            <person name="Nguyen H.D.T."/>
            <person name="McMullin D.R."/>
            <person name="Ponomareva E."/>
            <person name="Riley R."/>
            <person name="Pomraning K.R."/>
            <person name="Baker S.E."/>
            <person name="Seifert K.A."/>
        </authorList>
    </citation>
    <scope>NUCLEOTIDE SEQUENCE</scope>
    <source>
        <strain evidence="1">DAOM 180753</strain>
    </source>
</reference>